<dbReference type="RefSeq" id="WP_093321755.1">
    <property type="nucleotide sequence ID" value="NZ_FOSZ01000002.1"/>
</dbReference>
<reference evidence="2" key="1">
    <citation type="submission" date="2016-10" db="EMBL/GenBank/DDBJ databases">
        <authorList>
            <person name="Varghese N."/>
            <person name="Submissions S."/>
        </authorList>
    </citation>
    <scope>NUCLEOTIDE SEQUENCE [LARGE SCALE GENOMIC DNA]</scope>
    <source>
        <strain evidence="2">DSM 28453</strain>
    </source>
</reference>
<proteinExistence type="predicted"/>
<dbReference type="EMBL" id="FOSZ01000002">
    <property type="protein sequence ID" value="SFK78293.1"/>
    <property type="molecule type" value="Genomic_DNA"/>
</dbReference>
<evidence type="ECO:0000313" key="1">
    <source>
        <dbReference type="EMBL" id="SFK78293.1"/>
    </source>
</evidence>
<dbReference type="AlphaFoldDB" id="A0A1I4CC02"/>
<protein>
    <submittedName>
        <fullName evidence="1">Uncharacterized protein</fullName>
    </submittedName>
</protein>
<sequence length="198" mass="21112">MTVPTLPLHLVENLERRLVASVTAATSGFTGSQQVQDWGGEWWDFTFEMALTRGREARRLSAFFAALGGMRGQFLFRDPSAGRSDLLADPVVSGGGQSGNTLLTSGWAPSLPVLEIGDFISLGSDADTRLYQITADAVADASGAVTLQITPRLRSSPLSGAALEIVAPAVFLRLTGPVPTRINRADNHRFSVTAREAL</sequence>
<keyword evidence="2" id="KW-1185">Reference proteome</keyword>
<gene>
    <name evidence="1" type="ORF">SAMN04488036_102163</name>
</gene>
<organism evidence="1 2">
    <name type="scientific">Shimia haliotis</name>
    <dbReference type="NCBI Taxonomy" id="1280847"/>
    <lineage>
        <taxon>Bacteria</taxon>
        <taxon>Pseudomonadati</taxon>
        <taxon>Pseudomonadota</taxon>
        <taxon>Alphaproteobacteria</taxon>
        <taxon>Rhodobacterales</taxon>
        <taxon>Roseobacteraceae</taxon>
    </lineage>
</organism>
<accession>A0A1I4CC02</accession>
<dbReference type="STRING" id="1280847.SAMN04488036_102163"/>
<name>A0A1I4CC02_9RHOB</name>
<dbReference type="OrthoDB" id="7640518at2"/>
<evidence type="ECO:0000313" key="2">
    <source>
        <dbReference type="Proteomes" id="UP000198851"/>
    </source>
</evidence>
<dbReference type="Proteomes" id="UP000198851">
    <property type="component" value="Unassembled WGS sequence"/>
</dbReference>